<dbReference type="PROSITE" id="PS00061">
    <property type="entry name" value="ADH_SHORT"/>
    <property type="match status" value="1"/>
</dbReference>
<dbReference type="PRINTS" id="PR00081">
    <property type="entry name" value="GDHRDH"/>
</dbReference>
<dbReference type="InterPro" id="IPR036291">
    <property type="entry name" value="NAD(P)-bd_dom_sf"/>
</dbReference>
<comment type="caution">
    <text evidence="3">The sequence shown here is derived from an EMBL/GenBank/DDBJ whole genome shotgun (WGS) entry which is preliminary data.</text>
</comment>
<evidence type="ECO:0000313" key="4">
    <source>
        <dbReference type="Proteomes" id="UP000316988"/>
    </source>
</evidence>
<accession>A0A554SQ58</accession>
<protein>
    <submittedName>
        <fullName evidence="3">SDR family oxidoreductase</fullName>
    </submittedName>
</protein>
<proteinExistence type="inferred from homology"/>
<dbReference type="PRINTS" id="PR00080">
    <property type="entry name" value="SDRFAMILY"/>
</dbReference>
<reference evidence="3 4" key="1">
    <citation type="submission" date="2019-07" db="EMBL/GenBank/DDBJ databases">
        <authorList>
            <person name="Zhao L.H."/>
        </authorList>
    </citation>
    <scope>NUCLEOTIDE SEQUENCE [LARGE SCALE GENOMIC DNA]</scope>
    <source>
        <strain evidence="3 4">Co35</strain>
    </source>
</reference>
<dbReference type="OrthoDB" id="9786435at2"/>
<organism evidence="3 4">
    <name type="scientific">Aeromicrobium piscarium</name>
    <dbReference type="NCBI Taxonomy" id="2590901"/>
    <lineage>
        <taxon>Bacteria</taxon>
        <taxon>Bacillati</taxon>
        <taxon>Actinomycetota</taxon>
        <taxon>Actinomycetes</taxon>
        <taxon>Propionibacteriales</taxon>
        <taxon>Nocardioidaceae</taxon>
        <taxon>Aeromicrobium</taxon>
    </lineage>
</organism>
<dbReference type="RefSeq" id="WP_143911425.1">
    <property type="nucleotide sequence ID" value="NZ_VLNT01000001.1"/>
</dbReference>
<dbReference type="FunFam" id="3.40.50.720:FF:000084">
    <property type="entry name" value="Short-chain dehydrogenase reductase"/>
    <property type="match status" value="1"/>
</dbReference>
<dbReference type="CDD" id="cd05233">
    <property type="entry name" value="SDR_c"/>
    <property type="match status" value="1"/>
</dbReference>
<dbReference type="GO" id="GO:0032787">
    <property type="term" value="P:monocarboxylic acid metabolic process"/>
    <property type="evidence" value="ECO:0007669"/>
    <property type="project" value="UniProtKB-ARBA"/>
</dbReference>
<dbReference type="Pfam" id="PF13561">
    <property type="entry name" value="adh_short_C2"/>
    <property type="match status" value="1"/>
</dbReference>
<sequence>MNDVHDRTVIVTGASGGIGRSIAVDAARHGWHVVLASRARDGLEATAERIHADGGAASIHPLDVTDADQIEGLRRQLADDGRTVHGLVNNSGIAGPSRPLWEIEDGEWDACIAVNLRGVFLMCRAFLPAMIEAGAGSVVNIGSISGKNPLLHRSAYTASKASLIGLTKTAAADAGPRGVRVNLVSPGGVAGERLDWVMEKQSEALGQPQQAIRERLTSQSALHRFVEPEEVAAAVTFLLSDEAAGITGIDVTVAAGFVMN</sequence>
<dbReference type="GO" id="GO:0016491">
    <property type="term" value="F:oxidoreductase activity"/>
    <property type="evidence" value="ECO:0007669"/>
    <property type="project" value="UniProtKB-KW"/>
</dbReference>
<dbReference type="SUPFAM" id="SSF51735">
    <property type="entry name" value="NAD(P)-binding Rossmann-fold domains"/>
    <property type="match status" value="1"/>
</dbReference>
<dbReference type="PANTHER" id="PTHR42879">
    <property type="entry name" value="3-OXOACYL-(ACYL-CARRIER-PROTEIN) REDUCTASE"/>
    <property type="match status" value="1"/>
</dbReference>
<evidence type="ECO:0000313" key="3">
    <source>
        <dbReference type="EMBL" id="TSD68484.1"/>
    </source>
</evidence>
<dbReference type="InterPro" id="IPR020904">
    <property type="entry name" value="Sc_DH/Rdtase_CS"/>
</dbReference>
<dbReference type="Gene3D" id="3.40.50.720">
    <property type="entry name" value="NAD(P)-binding Rossmann-like Domain"/>
    <property type="match status" value="1"/>
</dbReference>
<dbReference type="InterPro" id="IPR050259">
    <property type="entry name" value="SDR"/>
</dbReference>
<gene>
    <name evidence="3" type="ORF">FNM00_02530</name>
</gene>
<keyword evidence="2" id="KW-0560">Oxidoreductase</keyword>
<keyword evidence="4" id="KW-1185">Reference proteome</keyword>
<dbReference type="PANTHER" id="PTHR42879:SF2">
    <property type="entry name" value="3-OXOACYL-[ACYL-CARRIER-PROTEIN] REDUCTASE FABG"/>
    <property type="match status" value="1"/>
</dbReference>
<evidence type="ECO:0000256" key="1">
    <source>
        <dbReference type="ARBA" id="ARBA00006484"/>
    </source>
</evidence>
<dbReference type="EMBL" id="VLNT01000001">
    <property type="protein sequence ID" value="TSD68484.1"/>
    <property type="molecule type" value="Genomic_DNA"/>
</dbReference>
<dbReference type="AlphaFoldDB" id="A0A554SQ58"/>
<dbReference type="Proteomes" id="UP000316988">
    <property type="component" value="Unassembled WGS sequence"/>
</dbReference>
<evidence type="ECO:0000256" key="2">
    <source>
        <dbReference type="ARBA" id="ARBA00023002"/>
    </source>
</evidence>
<dbReference type="InterPro" id="IPR002347">
    <property type="entry name" value="SDR_fam"/>
</dbReference>
<name>A0A554SQ58_9ACTN</name>
<comment type="similarity">
    <text evidence="1">Belongs to the short-chain dehydrogenases/reductases (SDR) family.</text>
</comment>